<sequence>MYINIIFIFILLTLLSLANANDNATNFYVMGRDFYNKPLTFVNWSPDPFYHQQDFLTFTTTHNLSQPATRFTQIEYTINDGAYSVTTRHIVRSPEVIGPYINQTDFIAYPQNITYGEFDPTYYVIIVVISELYPYYIHSCVRFERP</sequence>
<comment type="caution">
    <text evidence="2">The sequence shown here is derived from an EMBL/GenBank/DDBJ whole genome shotgun (WGS) entry which is preliminary data.</text>
</comment>
<proteinExistence type="predicted"/>
<organism evidence="2 3">
    <name type="scientific">Gigaspora rosea</name>
    <dbReference type="NCBI Taxonomy" id="44941"/>
    <lineage>
        <taxon>Eukaryota</taxon>
        <taxon>Fungi</taxon>
        <taxon>Fungi incertae sedis</taxon>
        <taxon>Mucoromycota</taxon>
        <taxon>Glomeromycotina</taxon>
        <taxon>Glomeromycetes</taxon>
        <taxon>Diversisporales</taxon>
        <taxon>Gigasporaceae</taxon>
        <taxon>Gigaspora</taxon>
    </lineage>
</organism>
<feature type="chain" id="PRO_5017240444" evidence="1">
    <location>
        <begin position="21"/>
        <end position="146"/>
    </location>
</feature>
<evidence type="ECO:0000313" key="2">
    <source>
        <dbReference type="EMBL" id="RIB00241.1"/>
    </source>
</evidence>
<dbReference type="Proteomes" id="UP000266673">
    <property type="component" value="Unassembled WGS sequence"/>
</dbReference>
<feature type="signal peptide" evidence="1">
    <location>
        <begin position="1"/>
        <end position="20"/>
    </location>
</feature>
<reference evidence="2 3" key="1">
    <citation type="submission" date="2018-06" db="EMBL/GenBank/DDBJ databases">
        <title>Comparative genomics reveals the genomic features of Rhizophagus irregularis, R. cerebriforme, R. diaphanum and Gigaspora rosea, and their symbiotic lifestyle signature.</title>
        <authorList>
            <person name="Morin E."/>
            <person name="San Clemente H."/>
            <person name="Chen E.C.H."/>
            <person name="De La Providencia I."/>
            <person name="Hainaut M."/>
            <person name="Kuo A."/>
            <person name="Kohler A."/>
            <person name="Murat C."/>
            <person name="Tang N."/>
            <person name="Roy S."/>
            <person name="Loubradou J."/>
            <person name="Henrissat B."/>
            <person name="Grigoriev I.V."/>
            <person name="Corradi N."/>
            <person name="Roux C."/>
            <person name="Martin F.M."/>
        </authorList>
    </citation>
    <scope>NUCLEOTIDE SEQUENCE [LARGE SCALE GENOMIC DNA]</scope>
    <source>
        <strain evidence="2 3">DAOM 194757</strain>
    </source>
</reference>
<gene>
    <name evidence="2" type="ORF">C2G38_2130241</name>
</gene>
<keyword evidence="1" id="KW-0732">Signal</keyword>
<evidence type="ECO:0000313" key="3">
    <source>
        <dbReference type="Proteomes" id="UP000266673"/>
    </source>
</evidence>
<name>A0A397TS29_9GLOM</name>
<keyword evidence="3" id="KW-1185">Reference proteome</keyword>
<evidence type="ECO:0000256" key="1">
    <source>
        <dbReference type="SAM" id="SignalP"/>
    </source>
</evidence>
<protein>
    <submittedName>
        <fullName evidence="2">Uncharacterized protein</fullName>
    </submittedName>
</protein>
<dbReference type="AlphaFoldDB" id="A0A397TS29"/>
<dbReference type="EMBL" id="QKWP01004748">
    <property type="protein sequence ID" value="RIB00241.1"/>
    <property type="molecule type" value="Genomic_DNA"/>
</dbReference>
<accession>A0A397TS29</accession>